<protein>
    <submittedName>
        <fullName evidence="1">Uncharacterized protein</fullName>
    </submittedName>
</protein>
<dbReference type="EMBL" id="BARS01053537">
    <property type="protein sequence ID" value="GAG52210.1"/>
    <property type="molecule type" value="Genomic_DNA"/>
</dbReference>
<proteinExistence type="predicted"/>
<reference evidence="1" key="1">
    <citation type="journal article" date="2014" name="Front. Microbiol.">
        <title>High frequency of phylogenetically diverse reductive dehalogenase-homologous genes in deep subseafloor sedimentary metagenomes.</title>
        <authorList>
            <person name="Kawai M."/>
            <person name="Futagami T."/>
            <person name="Toyoda A."/>
            <person name="Takaki Y."/>
            <person name="Nishi S."/>
            <person name="Hori S."/>
            <person name="Arai W."/>
            <person name="Tsubouchi T."/>
            <person name="Morono Y."/>
            <person name="Uchiyama I."/>
            <person name="Ito T."/>
            <person name="Fujiyama A."/>
            <person name="Inagaki F."/>
            <person name="Takami H."/>
        </authorList>
    </citation>
    <scope>NUCLEOTIDE SEQUENCE</scope>
    <source>
        <strain evidence="1">Expedition CK06-06</strain>
    </source>
</reference>
<feature type="non-terminal residue" evidence="1">
    <location>
        <position position="1"/>
    </location>
</feature>
<dbReference type="AlphaFoldDB" id="X0Y8T8"/>
<comment type="caution">
    <text evidence="1">The sequence shown here is derived from an EMBL/GenBank/DDBJ whole genome shotgun (WGS) entry which is preliminary data.</text>
</comment>
<organism evidence="1">
    <name type="scientific">marine sediment metagenome</name>
    <dbReference type="NCBI Taxonomy" id="412755"/>
    <lineage>
        <taxon>unclassified sequences</taxon>
        <taxon>metagenomes</taxon>
        <taxon>ecological metagenomes</taxon>
    </lineage>
</organism>
<evidence type="ECO:0000313" key="1">
    <source>
        <dbReference type="EMBL" id="GAG52210.1"/>
    </source>
</evidence>
<accession>X0Y8T8</accession>
<gene>
    <name evidence="1" type="ORF">S01H1_79421</name>
</gene>
<sequence length="38" mass="4425">DICDAPAEGFSFGLYWHAAHLECHAVRENEDYWDVDKN</sequence>
<name>X0Y8T8_9ZZZZ</name>